<organism evidence="1 2">
    <name type="scientific">Scutellospora calospora</name>
    <dbReference type="NCBI Taxonomy" id="85575"/>
    <lineage>
        <taxon>Eukaryota</taxon>
        <taxon>Fungi</taxon>
        <taxon>Fungi incertae sedis</taxon>
        <taxon>Mucoromycota</taxon>
        <taxon>Glomeromycotina</taxon>
        <taxon>Glomeromycetes</taxon>
        <taxon>Diversisporales</taxon>
        <taxon>Gigasporaceae</taxon>
        <taxon>Scutellospora</taxon>
    </lineage>
</organism>
<keyword evidence="2" id="KW-1185">Reference proteome</keyword>
<comment type="caution">
    <text evidence="1">The sequence shown here is derived from an EMBL/GenBank/DDBJ whole genome shotgun (WGS) entry which is preliminary data.</text>
</comment>
<proteinExistence type="predicted"/>
<sequence length="121" mass="14289">MKTKRFRIFSMQVEKDYVVSFHKDRKKNNRHTEAMTKIIDQSPISKDAYRKLATLQYELPCDYTILSTRKKINEELSQQIPILILNITDIPLIFIVTNKLSDINDSEIEEEMLKYISKAGY</sequence>
<accession>A0ACA9MTG2</accession>
<evidence type="ECO:0000313" key="2">
    <source>
        <dbReference type="Proteomes" id="UP000789860"/>
    </source>
</evidence>
<dbReference type="EMBL" id="CAJVPM010014873">
    <property type="protein sequence ID" value="CAG8603937.1"/>
    <property type="molecule type" value="Genomic_DNA"/>
</dbReference>
<gene>
    <name evidence="1" type="ORF">SCALOS_LOCUS7025</name>
</gene>
<dbReference type="Proteomes" id="UP000789860">
    <property type="component" value="Unassembled WGS sequence"/>
</dbReference>
<reference evidence="1" key="1">
    <citation type="submission" date="2021-06" db="EMBL/GenBank/DDBJ databases">
        <authorList>
            <person name="Kallberg Y."/>
            <person name="Tangrot J."/>
            <person name="Rosling A."/>
        </authorList>
    </citation>
    <scope>NUCLEOTIDE SEQUENCE</scope>
    <source>
        <strain evidence="1">AU212A</strain>
    </source>
</reference>
<evidence type="ECO:0000313" key="1">
    <source>
        <dbReference type="EMBL" id="CAG8603937.1"/>
    </source>
</evidence>
<name>A0ACA9MTG2_9GLOM</name>
<protein>
    <submittedName>
        <fullName evidence="1">2942_t:CDS:1</fullName>
    </submittedName>
</protein>